<comment type="caution">
    <text evidence="1">The sequence shown here is derived from an EMBL/GenBank/DDBJ whole genome shotgun (WGS) entry which is preliminary data.</text>
</comment>
<dbReference type="EMBL" id="VSSQ01133118">
    <property type="protein sequence ID" value="MPN59282.1"/>
    <property type="molecule type" value="Genomic_DNA"/>
</dbReference>
<evidence type="ECO:0000313" key="1">
    <source>
        <dbReference type="EMBL" id="MPN59282.1"/>
    </source>
</evidence>
<accession>A0A645J824</accession>
<dbReference type="AlphaFoldDB" id="A0A645J824"/>
<name>A0A645J824_9ZZZZ</name>
<sequence length="127" mass="13515">MAGRRFGAEDAVTPFDHVEIDLEDAPLGPGGFQHQGDGGLLGLAPGRLARGKEQVLRQLLGDGGAAGHHLAAALVLFQGFLHPLPVEAFMIDELGVFGCDDRPFQVNRNPLIGNPLLLELGLRILHP</sequence>
<reference evidence="1" key="1">
    <citation type="submission" date="2019-08" db="EMBL/GenBank/DDBJ databases">
        <authorList>
            <person name="Kucharzyk K."/>
            <person name="Murdoch R.W."/>
            <person name="Higgins S."/>
            <person name="Loffler F."/>
        </authorList>
    </citation>
    <scope>NUCLEOTIDE SEQUENCE</scope>
</reference>
<proteinExistence type="predicted"/>
<organism evidence="1">
    <name type="scientific">bioreactor metagenome</name>
    <dbReference type="NCBI Taxonomy" id="1076179"/>
    <lineage>
        <taxon>unclassified sequences</taxon>
        <taxon>metagenomes</taxon>
        <taxon>ecological metagenomes</taxon>
    </lineage>
</organism>
<protein>
    <submittedName>
        <fullName evidence="1">Uncharacterized protein</fullName>
    </submittedName>
</protein>
<gene>
    <name evidence="1" type="ORF">SDC9_207003</name>
</gene>